<proteinExistence type="predicted"/>
<dbReference type="EMBL" id="CAIF01000191">
    <property type="protein sequence ID" value="CCH45328.1"/>
    <property type="molecule type" value="Genomic_DNA"/>
</dbReference>
<evidence type="ECO:0000313" key="2">
    <source>
        <dbReference type="Proteomes" id="UP000009328"/>
    </source>
</evidence>
<gene>
    <name evidence="1" type="ORF">BN7_4910</name>
</gene>
<evidence type="ECO:0000313" key="1">
    <source>
        <dbReference type="EMBL" id="CCH45328.1"/>
    </source>
</evidence>
<keyword evidence="2" id="KW-1185">Reference proteome</keyword>
<comment type="caution">
    <text evidence="1">The sequence shown here is derived from an EMBL/GenBank/DDBJ whole genome shotgun (WGS) entry which is preliminary data.</text>
</comment>
<dbReference type="InParanoid" id="K0KW27"/>
<name>K0KW27_WICCF</name>
<protein>
    <submittedName>
        <fullName evidence="1">Uncharacterized protein</fullName>
    </submittedName>
</protein>
<dbReference type="HOGENOM" id="CLU_1070403_0_0_1"/>
<dbReference type="AlphaFoldDB" id="K0KW27"/>
<dbReference type="Proteomes" id="UP000009328">
    <property type="component" value="Unassembled WGS sequence"/>
</dbReference>
<organism evidence="1 2">
    <name type="scientific">Wickerhamomyces ciferrii (strain ATCC 14091 / BCRC 22168 / CBS 111 / JCM 3599 / NBRC 0793 / NRRL Y-1031 F-60-10)</name>
    <name type="common">Yeast</name>
    <name type="synonym">Pichia ciferrii</name>
    <dbReference type="NCBI Taxonomy" id="1206466"/>
    <lineage>
        <taxon>Eukaryota</taxon>
        <taxon>Fungi</taxon>
        <taxon>Dikarya</taxon>
        <taxon>Ascomycota</taxon>
        <taxon>Saccharomycotina</taxon>
        <taxon>Saccharomycetes</taxon>
        <taxon>Phaffomycetales</taxon>
        <taxon>Wickerhamomycetaceae</taxon>
        <taxon>Wickerhamomyces</taxon>
    </lineage>
</organism>
<reference evidence="1 2" key="1">
    <citation type="journal article" date="2012" name="Eukaryot. Cell">
        <title>Draft genome sequence of Wickerhamomyces ciferrii NRRL Y-1031 F-60-10.</title>
        <authorList>
            <person name="Schneider J."/>
            <person name="Andrea H."/>
            <person name="Blom J."/>
            <person name="Jaenicke S."/>
            <person name="Ruckert C."/>
            <person name="Schorsch C."/>
            <person name="Szczepanowski R."/>
            <person name="Farwick M."/>
            <person name="Goesmann A."/>
            <person name="Puhler A."/>
            <person name="Schaffer S."/>
            <person name="Tauch A."/>
            <person name="Kohler T."/>
            <person name="Brinkrolf K."/>
        </authorList>
    </citation>
    <scope>NUCLEOTIDE SEQUENCE [LARGE SCALE GENOMIC DNA]</scope>
    <source>
        <strain evidence="2">ATCC 14091 / BCRC 22168 / CBS 111 / JCM 3599 / NBRC 0793 / NRRL Y-1031 F-60-10</strain>
    </source>
</reference>
<accession>K0KW27</accession>
<sequence>MYINNTVAVNATLPTTSNFTNIPNDAEFSIQHWQGFWELLPQQWTREAEAILWMWMYATSKDIARAKARLAYKGYKRIQKYRESDIGDDFLNYNDPSKLRERAHEMEEILMDIENGITVNIEDYLTDEQLQKFLKLDVTYSDQMTFNQHQSTNSNNDLNKNDKSWSLRKKKTSIVIPEPRAIERIVKYRDILQFSGKISVEDGKYKTRFKLEPLYQSSKQTELEDLGTILDALREKVPIIDVENESQSIYDHFAAGTSLL</sequence>